<evidence type="ECO:0000259" key="2">
    <source>
        <dbReference type="PROSITE" id="PS50866"/>
    </source>
</evidence>
<dbReference type="PANTHER" id="PTHR23324:SF83">
    <property type="entry name" value="SEC14-LIKE PROTEIN 2"/>
    <property type="match status" value="1"/>
</dbReference>
<comment type="caution">
    <text evidence="3">The sequence shown here is derived from an EMBL/GenBank/DDBJ whole genome shotgun (WGS) entry which is preliminary data.</text>
</comment>
<dbReference type="InterPro" id="IPR051064">
    <property type="entry name" value="SEC14/CRAL-TRIO_domain"/>
</dbReference>
<dbReference type="InterPro" id="IPR001251">
    <property type="entry name" value="CRAL-TRIO_dom"/>
</dbReference>
<protein>
    <recommendedName>
        <fullName evidence="5">SEC14-like protein 2</fullName>
    </recommendedName>
</protein>
<dbReference type="InterPro" id="IPR036273">
    <property type="entry name" value="CRAL/TRIO_N_dom_sf"/>
</dbReference>
<dbReference type="InterPro" id="IPR036865">
    <property type="entry name" value="CRAL-TRIO_dom_sf"/>
</dbReference>
<sequence length="392" mass="45235">MTTTTGRVGDLSEEQLNALDSFRSSMEDILRPEHDDYFCLRWLRARKFNVTDAVQMLRTSLQWRKQIGAESLIDDYEPHEVLTKYFPGGLVGHDKEGCPVWIIPFGHMDIKGMFYSVKKSEFIKYVVKLMEISEQDMKDQTEELGKKIETHSIIFDMDNFTMKQVAWKPAVDMMTHLVKVFEDNYPERLKKTYVINAPAFFPMAYALIKPFLSEETAKKIHVYVKETWKSAVFEDIEPSELPSQWGGTKPDPEDKPLVPMGGQVPASYYTAPSRRLSTDTDLTKITVEKKSVYPVELTVTDVGSTLTWEFQTENYDIGFSVWFRPEGGIAEELVPLQRVNCHLVPEDGMLVCDKPGKYILKFDNSFSWCRRKHILYQVQVTPPNNGKNMSYN</sequence>
<dbReference type="AlphaFoldDB" id="A0AAV1ZKD4"/>
<dbReference type="PANTHER" id="PTHR23324">
    <property type="entry name" value="SEC14 RELATED PROTEIN"/>
    <property type="match status" value="1"/>
</dbReference>
<dbReference type="Proteomes" id="UP001497382">
    <property type="component" value="Unassembled WGS sequence"/>
</dbReference>
<dbReference type="SUPFAM" id="SSF101576">
    <property type="entry name" value="Supernatant protein factor (SPF), C-terminal domain"/>
    <property type="match status" value="1"/>
</dbReference>
<evidence type="ECO:0000313" key="4">
    <source>
        <dbReference type="Proteomes" id="UP001497382"/>
    </source>
</evidence>
<dbReference type="InterPro" id="IPR009038">
    <property type="entry name" value="GOLD_dom"/>
</dbReference>
<dbReference type="EMBL" id="CAXIEN010000058">
    <property type="protein sequence ID" value="CAL1272115.1"/>
    <property type="molecule type" value="Genomic_DNA"/>
</dbReference>
<dbReference type="CDD" id="cd00170">
    <property type="entry name" value="SEC14"/>
    <property type="match status" value="1"/>
</dbReference>
<accession>A0AAV1ZKD4</accession>
<dbReference type="InterPro" id="IPR036598">
    <property type="entry name" value="GOLD_dom_sf"/>
</dbReference>
<dbReference type="Pfam" id="PF03765">
    <property type="entry name" value="CRAL_TRIO_N"/>
    <property type="match status" value="1"/>
</dbReference>
<dbReference type="Gene3D" id="3.40.525.10">
    <property type="entry name" value="CRAL-TRIO lipid binding domain"/>
    <property type="match status" value="1"/>
</dbReference>
<dbReference type="InterPro" id="IPR011074">
    <property type="entry name" value="CRAL/TRIO_N_dom"/>
</dbReference>
<dbReference type="SUPFAM" id="SSF52087">
    <property type="entry name" value="CRAL/TRIO domain"/>
    <property type="match status" value="1"/>
</dbReference>
<dbReference type="PROSITE" id="PS50191">
    <property type="entry name" value="CRAL_TRIO"/>
    <property type="match status" value="1"/>
</dbReference>
<feature type="domain" description="CRAL-TRIO" evidence="1">
    <location>
        <begin position="78"/>
        <end position="253"/>
    </location>
</feature>
<name>A0AAV1ZKD4_9ARAC</name>
<evidence type="ECO:0000259" key="1">
    <source>
        <dbReference type="PROSITE" id="PS50191"/>
    </source>
</evidence>
<dbReference type="PROSITE" id="PS50866">
    <property type="entry name" value="GOLD"/>
    <property type="match status" value="1"/>
</dbReference>
<dbReference type="GO" id="GO:0005737">
    <property type="term" value="C:cytoplasm"/>
    <property type="evidence" value="ECO:0007669"/>
    <property type="project" value="TreeGrafter"/>
</dbReference>
<dbReference type="Gene3D" id="2.60.120.680">
    <property type="entry name" value="GOLD domain"/>
    <property type="match status" value="1"/>
</dbReference>
<reference evidence="3 4" key="1">
    <citation type="submission" date="2024-04" db="EMBL/GenBank/DDBJ databases">
        <authorList>
            <person name="Rising A."/>
            <person name="Reimegard J."/>
            <person name="Sonavane S."/>
            <person name="Akerstrom W."/>
            <person name="Nylinder S."/>
            <person name="Hedman E."/>
            <person name="Kallberg Y."/>
        </authorList>
    </citation>
    <scope>NUCLEOTIDE SEQUENCE [LARGE SCALE GENOMIC DNA]</scope>
</reference>
<dbReference type="SUPFAM" id="SSF46938">
    <property type="entry name" value="CRAL/TRIO N-terminal domain"/>
    <property type="match status" value="1"/>
</dbReference>
<evidence type="ECO:0000313" key="3">
    <source>
        <dbReference type="EMBL" id="CAL1272115.1"/>
    </source>
</evidence>
<proteinExistence type="predicted"/>
<dbReference type="SMART" id="SM00516">
    <property type="entry name" value="SEC14"/>
    <property type="match status" value="1"/>
</dbReference>
<feature type="domain" description="GOLD" evidence="2">
    <location>
        <begin position="273"/>
        <end position="380"/>
    </location>
</feature>
<organism evidence="3 4">
    <name type="scientific">Larinioides sclopetarius</name>
    <dbReference type="NCBI Taxonomy" id="280406"/>
    <lineage>
        <taxon>Eukaryota</taxon>
        <taxon>Metazoa</taxon>
        <taxon>Ecdysozoa</taxon>
        <taxon>Arthropoda</taxon>
        <taxon>Chelicerata</taxon>
        <taxon>Arachnida</taxon>
        <taxon>Araneae</taxon>
        <taxon>Araneomorphae</taxon>
        <taxon>Entelegynae</taxon>
        <taxon>Araneoidea</taxon>
        <taxon>Araneidae</taxon>
        <taxon>Larinioides</taxon>
    </lineage>
</organism>
<evidence type="ECO:0008006" key="5">
    <source>
        <dbReference type="Google" id="ProtNLM"/>
    </source>
</evidence>
<dbReference type="SMART" id="SM01100">
    <property type="entry name" value="CRAL_TRIO_N"/>
    <property type="match status" value="1"/>
</dbReference>
<gene>
    <name evidence="3" type="ORF">LARSCL_LOCUS6194</name>
</gene>
<keyword evidence="4" id="KW-1185">Reference proteome</keyword>
<dbReference type="PRINTS" id="PR00180">
    <property type="entry name" value="CRETINALDHBP"/>
</dbReference>
<dbReference type="Pfam" id="PF00650">
    <property type="entry name" value="CRAL_TRIO"/>
    <property type="match status" value="1"/>
</dbReference>